<evidence type="ECO:0000256" key="1">
    <source>
        <dbReference type="SAM" id="MobiDB-lite"/>
    </source>
</evidence>
<keyword evidence="2" id="KW-0812">Transmembrane</keyword>
<comment type="caution">
    <text evidence="3">The sequence shown here is derived from an EMBL/GenBank/DDBJ whole genome shotgun (WGS) entry which is preliminary data.</text>
</comment>
<sequence length="257" mass="28020">MSEICKIFEQFNGRYRQCVVEDAKRAAASSEGDHTNTRIRKSLRISRALHIHLLSMLLALTLILLLSLTNPSQARSPHKRLIIHVPLRIKTHHHTHTVYAHIRSTSSSGGGKEASREHGGGAKQTIYKIVSLAMQGKGYGGHTGYNGYGGHGGHGQAAHKRGHSSGAENGRYKHETHSQGAADIMYDDYHGGGGGDGDGGGDERAGRCTDGPHGYGDMVFNHFSRSSDESNESEEYPEVAEYVDEDEQGFVWGLIFI</sequence>
<evidence type="ECO:0000256" key="2">
    <source>
        <dbReference type="SAM" id="Phobius"/>
    </source>
</evidence>
<keyword evidence="2" id="KW-1133">Transmembrane helix</keyword>
<reference evidence="3" key="1">
    <citation type="submission" date="2020-11" db="EMBL/GenBank/DDBJ databases">
        <authorList>
            <person name="Whitehead M."/>
        </authorList>
    </citation>
    <scope>NUCLEOTIDE SEQUENCE</scope>
    <source>
        <strain evidence="3">EGII</strain>
    </source>
</reference>
<organism evidence="3 4">
    <name type="scientific">Ceratitis capitata</name>
    <name type="common">Mediterranean fruit fly</name>
    <name type="synonym">Tephritis capitata</name>
    <dbReference type="NCBI Taxonomy" id="7213"/>
    <lineage>
        <taxon>Eukaryota</taxon>
        <taxon>Metazoa</taxon>
        <taxon>Ecdysozoa</taxon>
        <taxon>Arthropoda</taxon>
        <taxon>Hexapoda</taxon>
        <taxon>Insecta</taxon>
        <taxon>Pterygota</taxon>
        <taxon>Neoptera</taxon>
        <taxon>Endopterygota</taxon>
        <taxon>Diptera</taxon>
        <taxon>Brachycera</taxon>
        <taxon>Muscomorpha</taxon>
        <taxon>Tephritoidea</taxon>
        <taxon>Tephritidae</taxon>
        <taxon>Ceratitis</taxon>
        <taxon>Ceratitis</taxon>
    </lineage>
</organism>
<dbReference type="AlphaFoldDB" id="A0A811UZH6"/>
<protein>
    <submittedName>
        <fullName evidence="3">(Mediterranean fruit fly) hypothetical protein</fullName>
    </submittedName>
</protein>
<keyword evidence="2" id="KW-0472">Membrane</keyword>
<proteinExistence type="predicted"/>
<evidence type="ECO:0000313" key="4">
    <source>
        <dbReference type="Proteomes" id="UP000606786"/>
    </source>
</evidence>
<name>A0A811UZH6_CERCA</name>
<dbReference type="OrthoDB" id="8056447at2759"/>
<dbReference type="Proteomes" id="UP000606786">
    <property type="component" value="Unassembled WGS sequence"/>
</dbReference>
<evidence type="ECO:0000313" key="3">
    <source>
        <dbReference type="EMBL" id="CAD7003047.1"/>
    </source>
</evidence>
<keyword evidence="4" id="KW-1185">Reference proteome</keyword>
<gene>
    <name evidence="3" type="ORF">CCAP1982_LOCUS11510</name>
</gene>
<feature type="region of interest" description="Disordered" evidence="1">
    <location>
        <begin position="101"/>
        <end position="122"/>
    </location>
</feature>
<accession>A0A811UZH6</accession>
<dbReference type="EMBL" id="CAJHJT010000034">
    <property type="protein sequence ID" value="CAD7003047.1"/>
    <property type="molecule type" value="Genomic_DNA"/>
</dbReference>
<feature type="region of interest" description="Disordered" evidence="1">
    <location>
        <begin position="150"/>
        <end position="172"/>
    </location>
</feature>
<feature type="transmembrane region" description="Helical" evidence="2">
    <location>
        <begin position="48"/>
        <end position="68"/>
    </location>
</feature>